<dbReference type="Proteomes" id="UP000249218">
    <property type="component" value="Unassembled WGS sequence"/>
</dbReference>
<protein>
    <submittedName>
        <fullName evidence="2">Uncharacterized protein</fullName>
    </submittedName>
</protein>
<dbReference type="AlphaFoldDB" id="A0A2W1BDN2"/>
<evidence type="ECO:0000313" key="2">
    <source>
        <dbReference type="EMBL" id="PZC71000.1"/>
    </source>
</evidence>
<reference evidence="2 3" key="1">
    <citation type="journal article" date="2017" name="BMC Biol.">
        <title>Genomic innovations, transcriptional plasticity and gene loss underlying the evolution and divergence of two highly polyphagous and invasive Helicoverpa pest species.</title>
        <authorList>
            <person name="Pearce S.L."/>
            <person name="Clarke D.F."/>
            <person name="East P.D."/>
            <person name="Elfekih S."/>
            <person name="Gordon K.H."/>
            <person name="Jermiin L.S."/>
            <person name="McGaughran A."/>
            <person name="Oakeshott J.G."/>
            <person name="Papanikolaou A."/>
            <person name="Perera O.P."/>
            <person name="Rane R.V."/>
            <person name="Richards S."/>
            <person name="Tay W.T."/>
            <person name="Walsh T.K."/>
            <person name="Anderson A."/>
            <person name="Anderson C.J."/>
            <person name="Asgari S."/>
            <person name="Board P.G."/>
            <person name="Bretschneider A."/>
            <person name="Campbell P.M."/>
            <person name="Chertemps T."/>
            <person name="Christeller J.T."/>
            <person name="Coppin C.W."/>
            <person name="Downes S.J."/>
            <person name="Duan G."/>
            <person name="Farnsworth C.A."/>
            <person name="Good R.T."/>
            <person name="Han L.B."/>
            <person name="Han Y.C."/>
            <person name="Hatje K."/>
            <person name="Horne I."/>
            <person name="Huang Y.P."/>
            <person name="Hughes D.S."/>
            <person name="Jacquin-Joly E."/>
            <person name="James W."/>
            <person name="Jhangiani S."/>
            <person name="Kollmar M."/>
            <person name="Kuwar S.S."/>
            <person name="Li S."/>
            <person name="Liu N.Y."/>
            <person name="Maibeche M.T."/>
            <person name="Miller J.R."/>
            <person name="Montagne N."/>
            <person name="Perry T."/>
            <person name="Qu J."/>
            <person name="Song S.V."/>
            <person name="Sutton G.G."/>
            <person name="Vogel H."/>
            <person name="Walenz B.P."/>
            <person name="Xu W."/>
            <person name="Zhang H.J."/>
            <person name="Zou Z."/>
            <person name="Batterham P."/>
            <person name="Edwards O.R."/>
            <person name="Feyereisen R."/>
            <person name="Gibbs R.A."/>
            <person name="Heckel D.G."/>
            <person name="McGrath A."/>
            <person name="Robin C."/>
            <person name="Scherer S.E."/>
            <person name="Worley K.C."/>
            <person name="Wu Y.D."/>
        </authorList>
    </citation>
    <scope>NUCLEOTIDE SEQUENCE [LARGE SCALE GENOMIC DNA]</scope>
    <source>
        <strain evidence="2">Harm_GR_Male_#8</strain>
        <tissue evidence="2">Whole organism</tissue>
    </source>
</reference>
<organism evidence="2 3">
    <name type="scientific">Helicoverpa armigera</name>
    <name type="common">Cotton bollworm</name>
    <name type="synonym">Heliothis armigera</name>
    <dbReference type="NCBI Taxonomy" id="29058"/>
    <lineage>
        <taxon>Eukaryota</taxon>
        <taxon>Metazoa</taxon>
        <taxon>Ecdysozoa</taxon>
        <taxon>Arthropoda</taxon>
        <taxon>Hexapoda</taxon>
        <taxon>Insecta</taxon>
        <taxon>Pterygota</taxon>
        <taxon>Neoptera</taxon>
        <taxon>Endopterygota</taxon>
        <taxon>Lepidoptera</taxon>
        <taxon>Glossata</taxon>
        <taxon>Ditrysia</taxon>
        <taxon>Noctuoidea</taxon>
        <taxon>Noctuidae</taxon>
        <taxon>Heliothinae</taxon>
        <taxon>Helicoverpa</taxon>
    </lineage>
</organism>
<feature type="compositionally biased region" description="Basic and acidic residues" evidence="1">
    <location>
        <begin position="318"/>
        <end position="343"/>
    </location>
</feature>
<keyword evidence="3" id="KW-1185">Reference proteome</keyword>
<proteinExistence type="predicted"/>
<gene>
    <name evidence="2" type="primary">HaOG214453</name>
    <name evidence="2" type="ORF">B5X24_HaOG214453</name>
</gene>
<evidence type="ECO:0000313" key="3">
    <source>
        <dbReference type="Proteomes" id="UP000249218"/>
    </source>
</evidence>
<accession>A0A2W1BDN2</accession>
<name>A0A2W1BDN2_HELAM</name>
<sequence>MRRNNAENHNLSSIPKIIQMPGKHIATEDLIKQFELKNKKVEPILRLKEKVIAGNSTIHKKIDTTDDKLRNMTVKNNNPNPKAMNVIQSKIKKNNLTENNNKHSTQLKEKKPDKFYEDLSKIIQNMRTNIKNYEILSQQKTLNTNFDDIKNDNIHNDMKRNHPGQNIDIENTNINKTETNNLASNFDTLKNLNPSLNDSRPKAFKFIIMNAKNGTVRNPLIHTDNEENHSGNVIPQIQTRINNDLVKKSFDEFKMVRRKTHFTLPEFDFNVDKRYKPDEYQDSNRYKTKNNIINEIRPRYTGGNTDDYYTEGEEIQTDMDRKNHPTDDEKSQIMDLLRDEENV</sequence>
<feature type="region of interest" description="Disordered" evidence="1">
    <location>
        <begin position="311"/>
        <end position="343"/>
    </location>
</feature>
<evidence type="ECO:0000256" key="1">
    <source>
        <dbReference type="SAM" id="MobiDB-lite"/>
    </source>
</evidence>
<dbReference type="EMBL" id="KZ150407">
    <property type="protein sequence ID" value="PZC71000.1"/>
    <property type="molecule type" value="Genomic_DNA"/>
</dbReference>